<gene>
    <name evidence="2" type="ORF">IZO911_LOCUS41520</name>
</gene>
<evidence type="ECO:0000256" key="1">
    <source>
        <dbReference type="SAM" id="Phobius"/>
    </source>
</evidence>
<comment type="caution">
    <text evidence="2">The sequence shown here is derived from an EMBL/GenBank/DDBJ whole genome shotgun (WGS) entry which is preliminary data.</text>
</comment>
<dbReference type="AlphaFoldDB" id="A0A815NDV1"/>
<dbReference type="EMBL" id="CAJNOE010001590">
    <property type="protein sequence ID" value="CAF1436087.1"/>
    <property type="molecule type" value="Genomic_DNA"/>
</dbReference>
<dbReference type="Proteomes" id="UP000663860">
    <property type="component" value="Unassembled WGS sequence"/>
</dbReference>
<evidence type="ECO:0000313" key="2">
    <source>
        <dbReference type="EMBL" id="CAF1436087.1"/>
    </source>
</evidence>
<protein>
    <submittedName>
        <fullName evidence="2">Uncharacterized protein</fullName>
    </submittedName>
</protein>
<evidence type="ECO:0000313" key="3">
    <source>
        <dbReference type="Proteomes" id="UP000663860"/>
    </source>
</evidence>
<accession>A0A815NDV1</accession>
<sequence length="359" mass="40489">MNMYCFDTFISLQGLNSIFLITFIIKTISDNTWSNDLQDLSIKAKFESHPLNEGFILLADQTTKSSPIKFKSITSILHNISSTTCQTKTKQLTTTSSSLTRQTPIQDDSDIGNFLQVDEEELNRELLNMDTVMEGSTTETTVKNVTSCYLIDQCGLCGTNPPRGVCYASDNLSKCRCFVNENDPSMSYAGDFCFTELSEPITSTRSQWTTILIGIFAAIALLFCSITSYLLTLKCLHRRRHSQQQNISNSNRLRIHRSWHLPRAQMPTLLTTENIQNYLKTTLNTSNTNQTNSDHIGSNTIDNIFLKDFNQTMNEKQRVKKSRFVNGTVLPNLLSDTISSQSSYDPIDELDAIIDNSDI</sequence>
<proteinExistence type="predicted"/>
<name>A0A815NDV1_9BILA</name>
<keyword evidence="1" id="KW-0812">Transmembrane</keyword>
<reference evidence="2" key="1">
    <citation type="submission" date="2021-02" db="EMBL/GenBank/DDBJ databases">
        <authorList>
            <person name="Nowell W R."/>
        </authorList>
    </citation>
    <scope>NUCLEOTIDE SEQUENCE</scope>
</reference>
<feature type="transmembrane region" description="Helical" evidence="1">
    <location>
        <begin position="208"/>
        <end position="231"/>
    </location>
</feature>
<keyword evidence="1" id="KW-0472">Membrane</keyword>
<organism evidence="2 3">
    <name type="scientific">Adineta steineri</name>
    <dbReference type="NCBI Taxonomy" id="433720"/>
    <lineage>
        <taxon>Eukaryota</taxon>
        <taxon>Metazoa</taxon>
        <taxon>Spiralia</taxon>
        <taxon>Gnathifera</taxon>
        <taxon>Rotifera</taxon>
        <taxon>Eurotatoria</taxon>
        <taxon>Bdelloidea</taxon>
        <taxon>Adinetida</taxon>
        <taxon>Adinetidae</taxon>
        <taxon>Adineta</taxon>
    </lineage>
</organism>
<keyword evidence="1" id="KW-1133">Transmembrane helix</keyword>